<evidence type="ECO:0000313" key="2">
    <source>
        <dbReference type="EMBL" id="KAL1850998.1"/>
    </source>
</evidence>
<evidence type="ECO:0000256" key="1">
    <source>
        <dbReference type="SAM" id="SignalP"/>
    </source>
</evidence>
<protein>
    <recommendedName>
        <fullName evidence="4">Cell wall protein</fullName>
    </recommendedName>
</protein>
<dbReference type="EMBL" id="JAWRVE010000179">
    <property type="protein sequence ID" value="KAL1850998.1"/>
    <property type="molecule type" value="Genomic_DNA"/>
</dbReference>
<name>A0ABR3W1U4_9PEZI</name>
<comment type="caution">
    <text evidence="2">The sequence shown here is derived from an EMBL/GenBank/DDBJ whole genome shotgun (WGS) entry which is preliminary data.</text>
</comment>
<organism evidence="2 3">
    <name type="scientific">Diaporthe australafricana</name>
    <dbReference type="NCBI Taxonomy" id="127596"/>
    <lineage>
        <taxon>Eukaryota</taxon>
        <taxon>Fungi</taxon>
        <taxon>Dikarya</taxon>
        <taxon>Ascomycota</taxon>
        <taxon>Pezizomycotina</taxon>
        <taxon>Sordariomycetes</taxon>
        <taxon>Sordariomycetidae</taxon>
        <taxon>Diaporthales</taxon>
        <taxon>Diaporthaceae</taxon>
        <taxon>Diaporthe</taxon>
    </lineage>
</organism>
<dbReference type="Proteomes" id="UP001583177">
    <property type="component" value="Unassembled WGS sequence"/>
</dbReference>
<reference evidence="2 3" key="1">
    <citation type="journal article" date="2024" name="IMA Fungus">
        <title>IMA Genome - F19 : A genome assembly and annotation guide to empower mycologists, including annotated draft genome sequences of Ceratocystis pirilliformis, Diaporthe australafricana, Fusarium ophioides, Paecilomyces lecythidis, and Sporothrix stenoceras.</title>
        <authorList>
            <person name="Aylward J."/>
            <person name="Wilson A.M."/>
            <person name="Visagie C.M."/>
            <person name="Spraker J."/>
            <person name="Barnes I."/>
            <person name="Buitendag C."/>
            <person name="Ceriani C."/>
            <person name="Del Mar Angel L."/>
            <person name="du Plessis D."/>
            <person name="Fuchs T."/>
            <person name="Gasser K."/>
            <person name="Kramer D."/>
            <person name="Li W."/>
            <person name="Munsamy K."/>
            <person name="Piso A."/>
            <person name="Price J.L."/>
            <person name="Sonnekus B."/>
            <person name="Thomas C."/>
            <person name="van der Nest A."/>
            <person name="van Dijk A."/>
            <person name="van Heerden A."/>
            <person name="van Vuuren N."/>
            <person name="Yilmaz N."/>
            <person name="Duong T.A."/>
            <person name="van der Merwe N.A."/>
            <person name="Wingfield M.J."/>
            <person name="Wingfield B.D."/>
        </authorList>
    </citation>
    <scope>NUCLEOTIDE SEQUENCE [LARGE SCALE GENOMIC DNA]</scope>
    <source>
        <strain evidence="2 3">CMW 18300</strain>
    </source>
</reference>
<sequence length="153" mass="16507">MLSNSKSAMVALLLAYRALAVPMSVDEQGHVHQVIDALKTQIGNMGQSPQVITDIESALKNKGVLSDETIAALDQKIVVLTAAQGFKPDEIAALAIKNLKQNGVFDAADKKDGEEKALYLTTEMINKVLAQGGVATMKYCFPMWPFCDICKGH</sequence>
<feature type="chain" id="PRO_5045909932" description="Cell wall protein" evidence="1">
    <location>
        <begin position="21"/>
        <end position="153"/>
    </location>
</feature>
<keyword evidence="1" id="KW-0732">Signal</keyword>
<evidence type="ECO:0000313" key="3">
    <source>
        <dbReference type="Proteomes" id="UP001583177"/>
    </source>
</evidence>
<accession>A0ABR3W1U4</accession>
<evidence type="ECO:0008006" key="4">
    <source>
        <dbReference type="Google" id="ProtNLM"/>
    </source>
</evidence>
<keyword evidence="3" id="KW-1185">Reference proteome</keyword>
<proteinExistence type="predicted"/>
<feature type="signal peptide" evidence="1">
    <location>
        <begin position="1"/>
        <end position="20"/>
    </location>
</feature>
<gene>
    <name evidence="2" type="ORF">Daus18300_012732</name>
</gene>